<dbReference type="RefSeq" id="WP_310913135.1">
    <property type="nucleotide sequence ID" value="NZ_JAVLVT010000006.1"/>
</dbReference>
<evidence type="ECO:0000313" key="3">
    <source>
        <dbReference type="EMBL" id="MDS1271589.1"/>
    </source>
</evidence>
<keyword evidence="2" id="KW-0472">Membrane</keyword>
<name>A0ABU2H8G6_9ACTN</name>
<feature type="region of interest" description="Disordered" evidence="1">
    <location>
        <begin position="56"/>
        <end position="110"/>
    </location>
</feature>
<feature type="transmembrane region" description="Helical" evidence="2">
    <location>
        <begin position="21"/>
        <end position="42"/>
    </location>
</feature>
<dbReference type="EMBL" id="JAVLVT010000006">
    <property type="protein sequence ID" value="MDS1271589.1"/>
    <property type="molecule type" value="Genomic_DNA"/>
</dbReference>
<keyword evidence="4" id="KW-1185">Reference proteome</keyword>
<proteinExistence type="predicted"/>
<evidence type="ECO:0000256" key="1">
    <source>
        <dbReference type="SAM" id="MobiDB-lite"/>
    </source>
</evidence>
<reference evidence="4" key="1">
    <citation type="submission" date="2023-07" db="EMBL/GenBank/DDBJ databases">
        <title>Novel species in the genus Lipingzhangella isolated from Sambhar Salt Lake.</title>
        <authorList>
            <person name="Jiya N."/>
            <person name="Kajale S."/>
            <person name="Sharma A."/>
        </authorList>
    </citation>
    <scope>NUCLEOTIDE SEQUENCE [LARGE SCALE GENOMIC DNA]</scope>
    <source>
        <strain evidence="4">LS1_29</strain>
    </source>
</reference>
<dbReference type="Proteomes" id="UP001250214">
    <property type="component" value="Unassembled WGS sequence"/>
</dbReference>
<protein>
    <submittedName>
        <fullName evidence="3">Uncharacterized protein</fullName>
    </submittedName>
</protein>
<evidence type="ECO:0000256" key="2">
    <source>
        <dbReference type="SAM" id="Phobius"/>
    </source>
</evidence>
<accession>A0ABU2H8G6</accession>
<comment type="caution">
    <text evidence="3">The sequence shown here is derived from an EMBL/GenBank/DDBJ whole genome shotgun (WGS) entry which is preliminary data.</text>
</comment>
<evidence type="ECO:0000313" key="4">
    <source>
        <dbReference type="Proteomes" id="UP001250214"/>
    </source>
</evidence>
<keyword evidence="2" id="KW-0812">Transmembrane</keyword>
<gene>
    <name evidence="3" type="ORF">RIF23_14940</name>
</gene>
<feature type="compositionally biased region" description="Acidic residues" evidence="1">
    <location>
        <begin position="69"/>
        <end position="85"/>
    </location>
</feature>
<keyword evidence="2" id="KW-1133">Transmembrane helix</keyword>
<organism evidence="3 4">
    <name type="scientific">Lipingzhangella rawalii</name>
    <dbReference type="NCBI Taxonomy" id="2055835"/>
    <lineage>
        <taxon>Bacteria</taxon>
        <taxon>Bacillati</taxon>
        <taxon>Actinomycetota</taxon>
        <taxon>Actinomycetes</taxon>
        <taxon>Streptosporangiales</taxon>
        <taxon>Nocardiopsidaceae</taxon>
        <taxon>Lipingzhangella</taxon>
    </lineage>
</organism>
<sequence length="166" mass="16754">MSHGNHPPQQSGMSTGAKVGIGCLGVLMLGGLGMAGCMAVVATTADDALDDAEEAIDEAAGGNGSDNGGDGDDNGEDNGDEEDDGTIVGNGTHLIGDDIPAGTYHTDGPDEDSVMPHCYWARLSGTSGELDDIIANDNLEGSGVVTVEESDVALELSGGCDWELEE</sequence>